<keyword evidence="2" id="KW-1185">Reference proteome</keyword>
<evidence type="ECO:0000313" key="2">
    <source>
        <dbReference type="Proteomes" id="UP000789920"/>
    </source>
</evidence>
<protein>
    <submittedName>
        <fullName evidence="1">5041_t:CDS:1</fullName>
    </submittedName>
</protein>
<dbReference type="Proteomes" id="UP000789920">
    <property type="component" value="Unassembled WGS sequence"/>
</dbReference>
<reference evidence="1" key="1">
    <citation type="submission" date="2021-06" db="EMBL/GenBank/DDBJ databases">
        <authorList>
            <person name="Kallberg Y."/>
            <person name="Tangrot J."/>
            <person name="Rosling A."/>
        </authorList>
    </citation>
    <scope>NUCLEOTIDE SEQUENCE</scope>
    <source>
        <strain evidence="1">MA461A</strain>
    </source>
</reference>
<proteinExistence type="predicted"/>
<dbReference type="EMBL" id="CAJVQC010124952">
    <property type="protein sequence ID" value="CAG8839853.1"/>
    <property type="molecule type" value="Genomic_DNA"/>
</dbReference>
<accession>A0ACA9SHA1</accession>
<evidence type="ECO:0000313" key="1">
    <source>
        <dbReference type="EMBL" id="CAG8839853.1"/>
    </source>
</evidence>
<sequence length="40" mass="4728">VAFEFHTKRILAFGVDHKILNKVHKFPYPIQKMVVDEIFA</sequence>
<feature type="non-terminal residue" evidence="1">
    <location>
        <position position="40"/>
    </location>
</feature>
<comment type="caution">
    <text evidence="1">The sequence shown here is derived from an EMBL/GenBank/DDBJ whole genome shotgun (WGS) entry which is preliminary data.</text>
</comment>
<name>A0ACA9SHA1_9GLOM</name>
<gene>
    <name evidence="1" type="ORF">RPERSI_LOCUS31207</name>
</gene>
<feature type="non-terminal residue" evidence="1">
    <location>
        <position position="1"/>
    </location>
</feature>
<organism evidence="1 2">
    <name type="scientific">Racocetra persica</name>
    <dbReference type="NCBI Taxonomy" id="160502"/>
    <lineage>
        <taxon>Eukaryota</taxon>
        <taxon>Fungi</taxon>
        <taxon>Fungi incertae sedis</taxon>
        <taxon>Mucoromycota</taxon>
        <taxon>Glomeromycotina</taxon>
        <taxon>Glomeromycetes</taxon>
        <taxon>Diversisporales</taxon>
        <taxon>Gigasporaceae</taxon>
        <taxon>Racocetra</taxon>
    </lineage>
</organism>